<protein>
    <submittedName>
        <fullName evidence="14">TonB-dependent receptor plug domain-containing protein</fullName>
    </submittedName>
</protein>
<evidence type="ECO:0000256" key="4">
    <source>
        <dbReference type="ARBA" id="ARBA00022692"/>
    </source>
</evidence>
<reference evidence="14 15" key="1">
    <citation type="submission" date="2019-12" db="EMBL/GenBank/DDBJ databases">
        <authorList>
            <person name="Dong K."/>
        </authorList>
    </citation>
    <scope>NUCLEOTIDE SEQUENCE [LARGE SCALE GENOMIC DNA]</scope>
    <source>
        <strain evidence="14 15">JCM 31225</strain>
    </source>
</reference>
<evidence type="ECO:0000259" key="13">
    <source>
        <dbReference type="Pfam" id="PF07715"/>
    </source>
</evidence>
<feature type="domain" description="TonB-dependent receptor plug" evidence="13">
    <location>
        <begin position="136"/>
        <end position="234"/>
    </location>
</feature>
<accession>A0A6N8KYS2</accession>
<comment type="subcellular location">
    <subcellularLocation>
        <location evidence="1 10">Cell outer membrane</location>
        <topology evidence="1 10">Multi-pass membrane protein</topology>
    </subcellularLocation>
</comment>
<name>A0A6N8KYS2_9SPHI</name>
<evidence type="ECO:0000313" key="14">
    <source>
        <dbReference type="EMBL" id="MVZ61879.1"/>
    </source>
</evidence>
<proteinExistence type="inferred from homology"/>
<dbReference type="EMBL" id="WSQA01000004">
    <property type="protein sequence ID" value="MVZ61879.1"/>
    <property type="molecule type" value="Genomic_DNA"/>
</dbReference>
<evidence type="ECO:0000256" key="8">
    <source>
        <dbReference type="ARBA" id="ARBA00023170"/>
    </source>
</evidence>
<dbReference type="SUPFAM" id="SSF49464">
    <property type="entry name" value="Carboxypeptidase regulatory domain-like"/>
    <property type="match status" value="1"/>
</dbReference>
<dbReference type="Gene3D" id="2.40.170.20">
    <property type="entry name" value="TonB-dependent receptor, beta-barrel domain"/>
    <property type="match status" value="1"/>
</dbReference>
<keyword evidence="3 10" id="KW-1134">Transmembrane beta strand</keyword>
<evidence type="ECO:0000259" key="12">
    <source>
        <dbReference type="Pfam" id="PF00593"/>
    </source>
</evidence>
<dbReference type="InterPro" id="IPR039426">
    <property type="entry name" value="TonB-dep_rcpt-like"/>
</dbReference>
<evidence type="ECO:0000256" key="2">
    <source>
        <dbReference type="ARBA" id="ARBA00022448"/>
    </source>
</evidence>
<dbReference type="Pfam" id="PF07715">
    <property type="entry name" value="Plug"/>
    <property type="match status" value="1"/>
</dbReference>
<dbReference type="AlphaFoldDB" id="A0A6N8KYS2"/>
<dbReference type="Gene3D" id="2.170.130.10">
    <property type="entry name" value="TonB-dependent receptor, plug domain"/>
    <property type="match status" value="1"/>
</dbReference>
<dbReference type="GO" id="GO:0015344">
    <property type="term" value="F:siderophore uptake transmembrane transporter activity"/>
    <property type="evidence" value="ECO:0007669"/>
    <property type="project" value="TreeGrafter"/>
</dbReference>
<dbReference type="PANTHER" id="PTHR30069">
    <property type="entry name" value="TONB-DEPENDENT OUTER MEMBRANE RECEPTOR"/>
    <property type="match status" value="1"/>
</dbReference>
<dbReference type="GO" id="GO:0009279">
    <property type="term" value="C:cell outer membrane"/>
    <property type="evidence" value="ECO:0007669"/>
    <property type="project" value="UniProtKB-SubCell"/>
</dbReference>
<evidence type="ECO:0000256" key="7">
    <source>
        <dbReference type="ARBA" id="ARBA00023136"/>
    </source>
</evidence>
<dbReference type="SUPFAM" id="SSF56935">
    <property type="entry name" value="Porins"/>
    <property type="match status" value="1"/>
</dbReference>
<dbReference type="InterPro" id="IPR036942">
    <property type="entry name" value="Beta-barrel_TonB_sf"/>
</dbReference>
<evidence type="ECO:0000256" key="3">
    <source>
        <dbReference type="ARBA" id="ARBA00022452"/>
    </source>
</evidence>
<dbReference type="InterPro" id="IPR008969">
    <property type="entry name" value="CarboxyPept-like_regulatory"/>
</dbReference>
<evidence type="ECO:0000256" key="1">
    <source>
        <dbReference type="ARBA" id="ARBA00004571"/>
    </source>
</evidence>
<gene>
    <name evidence="14" type="ORF">GQF63_07610</name>
</gene>
<evidence type="ECO:0000256" key="5">
    <source>
        <dbReference type="ARBA" id="ARBA00022729"/>
    </source>
</evidence>
<keyword evidence="8 14" id="KW-0675">Receptor</keyword>
<evidence type="ECO:0000313" key="15">
    <source>
        <dbReference type="Proteomes" id="UP000435036"/>
    </source>
</evidence>
<comment type="similarity">
    <text evidence="10 11">Belongs to the TonB-dependent receptor family.</text>
</comment>
<evidence type="ECO:0000256" key="6">
    <source>
        <dbReference type="ARBA" id="ARBA00023077"/>
    </source>
</evidence>
<dbReference type="InterPro" id="IPR000531">
    <property type="entry name" value="Beta-barrel_TonB"/>
</dbReference>
<keyword evidence="6 11" id="KW-0798">TonB box</keyword>
<evidence type="ECO:0000256" key="11">
    <source>
        <dbReference type="RuleBase" id="RU003357"/>
    </source>
</evidence>
<dbReference type="Pfam" id="PF00593">
    <property type="entry name" value="TonB_dep_Rec_b-barrel"/>
    <property type="match status" value="1"/>
</dbReference>
<comment type="caution">
    <text evidence="14">The sequence shown here is derived from an EMBL/GenBank/DDBJ whole genome shotgun (WGS) entry which is preliminary data.</text>
</comment>
<dbReference type="PANTHER" id="PTHR30069:SF29">
    <property type="entry name" value="HEMOGLOBIN AND HEMOGLOBIN-HAPTOGLOBIN-BINDING PROTEIN 1-RELATED"/>
    <property type="match status" value="1"/>
</dbReference>
<dbReference type="Gene3D" id="2.60.40.1120">
    <property type="entry name" value="Carboxypeptidase-like, regulatory domain"/>
    <property type="match status" value="1"/>
</dbReference>
<keyword evidence="4 10" id="KW-0812">Transmembrane</keyword>
<dbReference type="GO" id="GO:0044718">
    <property type="term" value="P:siderophore transmembrane transport"/>
    <property type="evidence" value="ECO:0007669"/>
    <property type="project" value="TreeGrafter"/>
</dbReference>
<dbReference type="InterPro" id="IPR037066">
    <property type="entry name" value="Plug_dom_sf"/>
</dbReference>
<keyword evidence="9 10" id="KW-0998">Cell outer membrane</keyword>
<evidence type="ECO:0000256" key="10">
    <source>
        <dbReference type="PROSITE-ProRule" id="PRU01360"/>
    </source>
</evidence>
<feature type="domain" description="TonB-dependent receptor-like beta-barrel" evidence="12">
    <location>
        <begin position="319"/>
        <end position="735"/>
    </location>
</feature>
<keyword evidence="7 10" id="KW-0472">Membrane</keyword>
<sequence>MVTKIKYLSVIMKFFYVCALFFLCSFSCLGQSANIKGIVHLLDGTPVKQATVRIQGTSIVSVSDAKGSYFLPDVPYGKQVISVSSLEIKDKKLNLDVNKPEYDLHIHIDPRGEVSLDEIRVTANSAKRTIETKGFAVNVIETKEAALRNIQTNELLDRTAGVRLRQNAGLGSHVHYNLNGLSGRSVKIMIDGVPASNYGESFSLNSIPSALIERVEVYKGVVPSEIADDALGGVINVVLKKQMDNSLMTSYSTGSFGTHQWNVNGAYIHPKSQFTVRGSGYYNFSKNNYRVWGDKVYVTNPETLAVEKVAGGAKRFHDDYRSYGTKIDFGFVKKKWADQFLLGILYGNMFSENQTGATMEVVYGNRFSKQHSLVYSMQYEKKNLLLEGLDLQVNLNYSDLTRQVIDTSANIFNWLGQISQRGQHLTGAEGGAKTLLFNYEDKISNRSLLSYTKNNHRFIGTFLFDNFKRKPEDELWADYVRQLTDTRKLNKYVAGFTYELSAFNKRLKSNVFYKYYNQSVSLTDPVAVRNPETGRTEYVAKETNNHANDHGYGLALSYALWDKIMVLGSAEKAVRLPSESELLGNESENELSNYGLVPEKSNNYNLGLRLGPFPIQELHYLSLHTNLFVRDVKDMIRRSVQNNIGEYYSYENLENVMSKGFDVELLYRYKQLMVDGNFSLFNARKNNKYDYNGNIDTYYKARLRNEPYMTANLSIAYELGDVAKALSGTSIRYNYAYVHEFPRDWPMFGQVSLKDMIPVQQAHDIGLLYRLPNNKIILGFDAKNILNAQLFDNWMLQKPGRSFYGKITYILK</sequence>
<dbReference type="Proteomes" id="UP000435036">
    <property type="component" value="Unassembled WGS sequence"/>
</dbReference>
<dbReference type="InterPro" id="IPR012910">
    <property type="entry name" value="Plug_dom"/>
</dbReference>
<evidence type="ECO:0000256" key="9">
    <source>
        <dbReference type="ARBA" id="ARBA00023237"/>
    </source>
</evidence>
<keyword evidence="15" id="KW-1185">Reference proteome</keyword>
<keyword evidence="5" id="KW-0732">Signal</keyword>
<organism evidence="14 15">
    <name type="scientific">Sphingobacterium humi</name>
    <dbReference type="NCBI Taxonomy" id="1796905"/>
    <lineage>
        <taxon>Bacteria</taxon>
        <taxon>Pseudomonadati</taxon>
        <taxon>Bacteroidota</taxon>
        <taxon>Sphingobacteriia</taxon>
        <taxon>Sphingobacteriales</taxon>
        <taxon>Sphingobacteriaceae</taxon>
        <taxon>Sphingobacterium</taxon>
    </lineage>
</organism>
<dbReference type="PROSITE" id="PS52016">
    <property type="entry name" value="TONB_DEPENDENT_REC_3"/>
    <property type="match status" value="1"/>
</dbReference>
<keyword evidence="2 10" id="KW-0813">Transport</keyword>